<reference evidence="1" key="1">
    <citation type="submission" date="2016-05" db="EMBL/GenBank/DDBJ databases">
        <authorList>
            <person name="Shneider M.M."/>
            <person name="Kabanova A.P."/>
            <person name="Vo T.N.H."/>
            <person name="Samarov N.I."/>
            <person name="Miroshnikov K.K."/>
            <person name="Korzhenkov A.A."/>
            <person name="Karandashov V.E."/>
            <person name="Toschakov S.V."/>
            <person name="Ignatov A.N."/>
            <person name="Miroshnikov K.A."/>
        </authorList>
    </citation>
    <scope>NUCLEOTIDE SEQUENCE [LARGE SCALE GENOMIC DNA]</scope>
</reference>
<name>A0A1B1PED1_9CAUD</name>
<keyword evidence="2" id="KW-1185">Reference proteome</keyword>
<evidence type="ECO:0000313" key="1">
    <source>
        <dbReference type="EMBL" id="ANT45327.1"/>
    </source>
</evidence>
<protein>
    <submittedName>
        <fullName evidence="1">Uncharacterized protein</fullName>
    </submittedName>
</protein>
<dbReference type="Proteomes" id="UP000204087">
    <property type="component" value="Segment"/>
</dbReference>
<organism evidence="1 2">
    <name type="scientific">Pectobacterium phage PP16</name>
    <dbReference type="NCBI Taxonomy" id="1873958"/>
    <lineage>
        <taxon>Viruses</taxon>
        <taxon>Duplodnaviria</taxon>
        <taxon>Heunggongvirae</taxon>
        <taxon>Uroviricota</taxon>
        <taxon>Caudoviricetes</taxon>
        <taxon>Autographivirales</taxon>
        <taxon>Autoscriptoviridae</taxon>
        <taxon>Corkvirinae</taxon>
        <taxon>Kotilavirus</taxon>
        <taxon>Kotilavirus PP16</taxon>
    </lineage>
</organism>
<dbReference type="EMBL" id="KX278418">
    <property type="protein sequence ID" value="ANT45327.1"/>
    <property type="molecule type" value="Genomic_DNA"/>
</dbReference>
<dbReference type="RefSeq" id="YP_009286798.1">
    <property type="nucleotide sequence ID" value="NC_031068.2"/>
</dbReference>
<gene>
    <name evidence="1" type="ORF">PP16_gp28</name>
</gene>
<evidence type="ECO:0000313" key="2">
    <source>
        <dbReference type="Proteomes" id="UP000204087"/>
    </source>
</evidence>
<dbReference type="GeneID" id="29066097"/>
<dbReference type="KEGG" id="vg:29066097"/>
<accession>A0A1B1PED1</accession>
<proteinExistence type="predicted"/>
<sequence>MSAELILVKALQDIAREPGCGCSFPCQCKSVPALSVELEERVSLAEEALKKFYKEYYHEKVNP</sequence>